<feature type="compositionally biased region" description="Basic and acidic residues" evidence="1">
    <location>
        <begin position="39"/>
        <end position="61"/>
    </location>
</feature>
<feature type="region of interest" description="Disordered" evidence="1">
    <location>
        <begin position="35"/>
        <end position="61"/>
    </location>
</feature>
<protein>
    <submittedName>
        <fullName evidence="2">Uncharacterized protein</fullName>
    </submittedName>
</protein>
<comment type="caution">
    <text evidence="2">The sequence shown here is derived from an EMBL/GenBank/DDBJ whole genome shotgun (WGS) entry which is preliminary data.</text>
</comment>
<dbReference type="EMBL" id="JABANM010026641">
    <property type="protein sequence ID" value="KAF4712651.1"/>
    <property type="molecule type" value="Genomic_DNA"/>
</dbReference>
<organism evidence="2 3">
    <name type="scientific">Perkinsus olseni</name>
    <name type="common">Perkinsus atlanticus</name>
    <dbReference type="NCBI Taxonomy" id="32597"/>
    <lineage>
        <taxon>Eukaryota</taxon>
        <taxon>Sar</taxon>
        <taxon>Alveolata</taxon>
        <taxon>Perkinsozoa</taxon>
        <taxon>Perkinsea</taxon>
        <taxon>Perkinsida</taxon>
        <taxon>Perkinsidae</taxon>
        <taxon>Perkinsus</taxon>
    </lineage>
</organism>
<dbReference type="Proteomes" id="UP000574390">
    <property type="component" value="Unassembled WGS sequence"/>
</dbReference>
<gene>
    <name evidence="2" type="ORF">FOZ62_013011</name>
</gene>
<reference evidence="2 3" key="1">
    <citation type="submission" date="2020-04" db="EMBL/GenBank/DDBJ databases">
        <title>Perkinsus olseni comparative genomics.</title>
        <authorList>
            <person name="Bogema D.R."/>
        </authorList>
    </citation>
    <scope>NUCLEOTIDE SEQUENCE [LARGE SCALE GENOMIC DNA]</scope>
    <source>
        <strain evidence="2">ATCC PRA-205</strain>
    </source>
</reference>
<evidence type="ECO:0000313" key="2">
    <source>
        <dbReference type="EMBL" id="KAF4712651.1"/>
    </source>
</evidence>
<sequence length="134" mass="15577">MIMHTALTGIVFTKFTLDNSRNVACAFSTRLLAIPPPGYDHERPSSESSEEGKDRAVRRDDEVVEVEDEELDKHLRLCFRFVDVFHRNFFHVNMRLFLVEHDTSLDGWSCPTVQELHFFDTSMPLEFMSLPVEV</sequence>
<evidence type="ECO:0000313" key="3">
    <source>
        <dbReference type="Proteomes" id="UP000574390"/>
    </source>
</evidence>
<dbReference type="AlphaFoldDB" id="A0A7J6QWU8"/>
<feature type="non-terminal residue" evidence="2">
    <location>
        <position position="1"/>
    </location>
</feature>
<name>A0A7J6QWU8_PEROL</name>
<proteinExistence type="predicted"/>
<accession>A0A7J6QWU8</accession>
<evidence type="ECO:0000256" key="1">
    <source>
        <dbReference type="SAM" id="MobiDB-lite"/>
    </source>
</evidence>